<protein>
    <submittedName>
        <fullName evidence="1">Uncharacterized protein</fullName>
    </submittedName>
</protein>
<organism evidence="1 2">
    <name type="scientific">Dictyobacter vulcani</name>
    <dbReference type="NCBI Taxonomy" id="2607529"/>
    <lineage>
        <taxon>Bacteria</taxon>
        <taxon>Bacillati</taxon>
        <taxon>Chloroflexota</taxon>
        <taxon>Ktedonobacteria</taxon>
        <taxon>Ktedonobacterales</taxon>
        <taxon>Dictyobacteraceae</taxon>
        <taxon>Dictyobacter</taxon>
    </lineage>
</organism>
<sequence length="114" mass="13182">MTELKAQQEERIRQKLNATRLYIEQDIINTEDIALKRIEIDAATVVTLSLVTELLPESVQQQVKAIINLHEQVWSMDTPAVTGITPRKPLGERIFHRFAFFLHTELKDKRLSTT</sequence>
<name>A0A5J4L1P4_9CHLR</name>
<dbReference type="RefSeq" id="WP_151759756.1">
    <property type="nucleotide sequence ID" value="NZ_BKZW01000006.1"/>
</dbReference>
<accession>A0A5J4L1P4</accession>
<dbReference type="AlphaFoldDB" id="A0A5J4L1P4"/>
<dbReference type="EMBL" id="BKZW01000006">
    <property type="protein sequence ID" value="GER92209.1"/>
    <property type="molecule type" value="Genomic_DNA"/>
</dbReference>
<evidence type="ECO:0000313" key="2">
    <source>
        <dbReference type="Proteomes" id="UP000326912"/>
    </source>
</evidence>
<comment type="caution">
    <text evidence="1">The sequence shown here is derived from an EMBL/GenBank/DDBJ whole genome shotgun (WGS) entry which is preliminary data.</text>
</comment>
<reference evidence="1 2" key="1">
    <citation type="submission" date="2019-10" db="EMBL/GenBank/DDBJ databases">
        <title>Dictyobacter vulcani sp. nov., within the class Ktedonobacteria, isolated from soil of volcanic Mt. Zao.</title>
        <authorList>
            <person name="Zheng Y."/>
            <person name="Wang C.M."/>
            <person name="Sakai Y."/>
            <person name="Abe K."/>
            <person name="Yokota A."/>
            <person name="Yabe S."/>
        </authorList>
    </citation>
    <scope>NUCLEOTIDE SEQUENCE [LARGE SCALE GENOMIC DNA]</scope>
    <source>
        <strain evidence="1 2">W12</strain>
    </source>
</reference>
<proteinExistence type="predicted"/>
<dbReference type="Proteomes" id="UP000326912">
    <property type="component" value="Unassembled WGS sequence"/>
</dbReference>
<evidence type="ECO:0000313" key="1">
    <source>
        <dbReference type="EMBL" id="GER92209.1"/>
    </source>
</evidence>
<keyword evidence="2" id="KW-1185">Reference proteome</keyword>
<gene>
    <name evidence="1" type="ORF">KDW_63710</name>
</gene>